<dbReference type="Pfam" id="PF15273">
    <property type="entry name" value="NHS"/>
    <property type="match status" value="1"/>
</dbReference>
<feature type="compositionally biased region" description="Polar residues" evidence="1">
    <location>
        <begin position="684"/>
        <end position="718"/>
    </location>
</feature>
<feature type="compositionally biased region" description="Polar residues" evidence="1">
    <location>
        <begin position="1496"/>
        <end position="1508"/>
    </location>
</feature>
<dbReference type="InterPro" id="IPR024845">
    <property type="entry name" value="NHS-like"/>
</dbReference>
<protein>
    <recommendedName>
        <fullName evidence="4">WASP family protein member</fullName>
    </recommendedName>
</protein>
<feature type="compositionally biased region" description="Polar residues" evidence="1">
    <location>
        <begin position="1296"/>
        <end position="1305"/>
    </location>
</feature>
<name>A0ABN8IY46_9NEOP</name>
<feature type="compositionally biased region" description="Polar residues" evidence="1">
    <location>
        <begin position="1608"/>
        <end position="1617"/>
    </location>
</feature>
<feature type="compositionally biased region" description="Basic and acidic residues" evidence="1">
    <location>
        <begin position="1595"/>
        <end position="1607"/>
    </location>
</feature>
<gene>
    <name evidence="2" type="ORF">IPOD504_LOCUS14983</name>
</gene>
<feature type="region of interest" description="Disordered" evidence="1">
    <location>
        <begin position="205"/>
        <end position="269"/>
    </location>
</feature>
<feature type="region of interest" description="Disordered" evidence="1">
    <location>
        <begin position="1399"/>
        <end position="1442"/>
    </location>
</feature>
<feature type="compositionally biased region" description="Polar residues" evidence="1">
    <location>
        <begin position="464"/>
        <end position="477"/>
    </location>
</feature>
<feature type="compositionally biased region" description="Low complexity" evidence="1">
    <location>
        <begin position="428"/>
        <end position="446"/>
    </location>
</feature>
<feature type="compositionally biased region" description="Basic and acidic residues" evidence="1">
    <location>
        <begin position="762"/>
        <end position="779"/>
    </location>
</feature>
<feature type="region of interest" description="Disordered" evidence="1">
    <location>
        <begin position="588"/>
        <end position="616"/>
    </location>
</feature>
<feature type="compositionally biased region" description="Basic and acidic residues" evidence="1">
    <location>
        <begin position="789"/>
        <end position="804"/>
    </location>
</feature>
<evidence type="ECO:0000256" key="1">
    <source>
        <dbReference type="SAM" id="MobiDB-lite"/>
    </source>
</evidence>
<feature type="compositionally biased region" description="Basic residues" evidence="1">
    <location>
        <begin position="219"/>
        <end position="232"/>
    </location>
</feature>
<evidence type="ECO:0000313" key="2">
    <source>
        <dbReference type="EMBL" id="CAH2071103.1"/>
    </source>
</evidence>
<dbReference type="Proteomes" id="UP000837857">
    <property type="component" value="Chromosome 6"/>
</dbReference>
<feature type="compositionally biased region" description="Low complexity" evidence="1">
    <location>
        <begin position="1570"/>
        <end position="1587"/>
    </location>
</feature>
<feature type="region of interest" description="Disordered" evidence="1">
    <location>
        <begin position="1296"/>
        <end position="1320"/>
    </location>
</feature>
<feature type="compositionally biased region" description="Basic and acidic residues" evidence="1">
    <location>
        <begin position="673"/>
        <end position="683"/>
    </location>
</feature>
<feature type="compositionally biased region" description="Polar residues" evidence="1">
    <location>
        <begin position="1226"/>
        <end position="1238"/>
    </location>
</feature>
<feature type="compositionally biased region" description="Polar residues" evidence="1">
    <location>
        <begin position="357"/>
        <end position="366"/>
    </location>
</feature>
<organism evidence="2 3">
    <name type="scientific">Iphiclides podalirius</name>
    <name type="common">scarce swallowtail</name>
    <dbReference type="NCBI Taxonomy" id="110791"/>
    <lineage>
        <taxon>Eukaryota</taxon>
        <taxon>Metazoa</taxon>
        <taxon>Ecdysozoa</taxon>
        <taxon>Arthropoda</taxon>
        <taxon>Hexapoda</taxon>
        <taxon>Insecta</taxon>
        <taxon>Pterygota</taxon>
        <taxon>Neoptera</taxon>
        <taxon>Endopterygota</taxon>
        <taxon>Lepidoptera</taxon>
        <taxon>Glossata</taxon>
        <taxon>Ditrysia</taxon>
        <taxon>Papilionoidea</taxon>
        <taxon>Papilionidae</taxon>
        <taxon>Papilioninae</taxon>
        <taxon>Iphiclides</taxon>
    </lineage>
</organism>
<feature type="compositionally biased region" description="Polar residues" evidence="1">
    <location>
        <begin position="592"/>
        <end position="616"/>
    </location>
</feature>
<proteinExistence type="predicted"/>
<feature type="region of interest" description="Disordered" evidence="1">
    <location>
        <begin position="673"/>
        <end position="728"/>
    </location>
</feature>
<sequence>MAEQTAIRNVLTSNYNGLVPIVAEGSLSDFALRKVHYTASNPLKKGLFTPDTRPASLRNLYDRATTDRLSASILEQLRRDAQYSQYLLCTPVLSSKRRRIYQKVDVDIETRIPSVVEHLRKWTSKEAVGDITANPDASMRIVSSVTLTPDELSECGSGDDEPIDHRLPSPEEQLRVIASKFPPQLVAIDTSGKFFDRMCTSRKSLHIENGGGETDTVKRRTRTRKPRGKRRNTISGTDQKELREAIAGDTTNAVASEETEENNTVIRSRSSDLLKKSPIDPITKKGHFNSLKQWGKSRLKLIGRSPSASRDSFKDSSKLEKSSDSKSPQRAEESQVQETVTMRKKRQGDEERRTHQRCASYSSSEKSIGVPASVQTTATINSGVKLRGTSTQRRLRRTGAAKDEPHSSSGNWSASSESGRTSIGSEITSTTVPPKSTTSAATSNNSLNVHHGPPSSIISRRRFPNNSGSGSVTSEGTLTPDIIHDLHEDLETSSEFSCDTEGYYTSFHMDSGLKTLKEEEVSPCTPLHTSTALSSSSNSQNLTAENEYELFGKGSTSTTTSSAGTVCTTLMAAGSDRSLVIGPTVPERKSSLTKMNRSRGNNINSANASLDRSANSSFTKSAFSSLRYNPMRPYMDNQVNNHSSPEIRTLPNSTITITRNVGNQRNITAVAEIHTETDLESAKKSTGTSSPDSGHNTSSSPIEDSVSSAHGKNSLSEQDYSESSDLEGTDRIERIRYKTTINSSRIPSMCVITPSNSDDESENSKDSESNKKQASDKSAESIAKSGSRPKLDLPTDDKTKECKNNVETAKVANKPQNSTKTSRQPFNNLMCKLKGVLPNKLSNKKSPVAKEVENFYDSGDYVTIADVKNNNQKMSINGAAYGNNDIVRKNLQTVLSGKLPETEYVSLNELPNCLNESKDFDTGFEEKPQQNTALEEIQRKGAKVTLDSHGQVIYSSDTLKRRKGAHTTFEPGPFVQEICPTTLTIQRENADVVQITDETDFPYEPPPPSSKPTSPQLGKMIIKAPIDRHGPVTTEFVALPTPKPSTIITATPITETGNVIEPQTITVTKNNQDLPRVVEAITRTGAYVNIHDAEGVSLSPTKDDKAGYRHCSADKAFTCTSPKLQDSGPTLDLNAINPTLHRPHTANLRGKHGVVDYENAFKTGQPKYWTLPKRTPVDQNFQRPPLPEQKRPNDCVTQADVHLVVEQRSMNNNGDSVKVSPIDPRNTGTFKSSTPTAKENTIDINSKLLSPVRSTMTNEELYAVIHKSKKKLNIKEIPERSESPALSTLSLSPVNSDTSLYSKGTQRYPETGYLGDPRSRWSFTDRQLEPSSTPNILIGIQKPESTTCADRFGPVPQTSRLDFKKLLLQHSVKLNTLNPQSKSNKLSAVEQLKLSKEKTHAPMTPPGNRSQINILDLSGSPKTYNHRKIMKSNNQPASPGRAGALIKEHKNTQKILLSPKSQWRFSSPRSDVLSSPIPEANNEDENSNSSGEKQDTSPINPSKTVPIVTNQHFGARRNLIPISERTPEAENDFPRSIDHGVFPISTDQNKSPVLTRSEIMQAKRAEFFNSSPDSSPPKFTSFKSPTSAGPSGTERPVRDEASPERGKTSPTTLETAL</sequence>
<feature type="compositionally biased region" description="Low complexity" evidence="1">
    <location>
        <begin position="407"/>
        <end position="418"/>
    </location>
</feature>
<feature type="region of interest" description="Disordered" evidence="1">
    <location>
        <begin position="748"/>
        <end position="805"/>
    </location>
</feature>
<feature type="compositionally biased region" description="Basic and acidic residues" evidence="1">
    <location>
        <begin position="311"/>
        <end position="333"/>
    </location>
</feature>
<evidence type="ECO:0008006" key="4">
    <source>
        <dbReference type="Google" id="ProtNLM"/>
    </source>
</evidence>
<dbReference type="EMBL" id="OW152818">
    <property type="protein sequence ID" value="CAH2071103.1"/>
    <property type="molecule type" value="Genomic_DNA"/>
</dbReference>
<feature type="region of interest" description="Disordered" evidence="1">
    <location>
        <begin position="1521"/>
        <end position="1549"/>
    </location>
</feature>
<feature type="compositionally biased region" description="Basic and acidic residues" evidence="1">
    <location>
        <begin position="1525"/>
        <end position="1538"/>
    </location>
</feature>
<feature type="region of interest" description="Disordered" evidence="1">
    <location>
        <begin position="1457"/>
        <end position="1508"/>
    </location>
</feature>
<feature type="non-terminal residue" evidence="2">
    <location>
        <position position="1617"/>
    </location>
</feature>
<feature type="compositionally biased region" description="Polar residues" evidence="1">
    <location>
        <begin position="1457"/>
        <end position="1473"/>
    </location>
</feature>
<feature type="region of interest" description="Disordered" evidence="1">
    <location>
        <begin position="1565"/>
        <end position="1617"/>
    </location>
</feature>
<accession>A0ABN8IY46</accession>
<evidence type="ECO:0000313" key="3">
    <source>
        <dbReference type="Proteomes" id="UP000837857"/>
    </source>
</evidence>
<feature type="region of interest" description="Disordered" evidence="1">
    <location>
        <begin position="1212"/>
        <end position="1238"/>
    </location>
</feature>
<reference evidence="2" key="1">
    <citation type="submission" date="2022-03" db="EMBL/GenBank/DDBJ databases">
        <authorList>
            <person name="Martin H S."/>
        </authorList>
    </citation>
    <scope>NUCLEOTIDE SEQUENCE</scope>
</reference>
<feature type="region of interest" description="Disordered" evidence="1">
    <location>
        <begin position="301"/>
        <end position="478"/>
    </location>
</feature>
<feature type="compositionally biased region" description="Polar residues" evidence="1">
    <location>
        <begin position="373"/>
        <end position="392"/>
    </location>
</feature>
<keyword evidence="3" id="KW-1185">Reference proteome</keyword>